<reference evidence="2" key="1">
    <citation type="submission" date="2020-05" db="EMBL/GenBank/DDBJ databases">
        <authorList>
            <person name="Chiriac C."/>
            <person name="Salcher M."/>
            <person name="Ghai R."/>
            <person name="Kavagutti S V."/>
        </authorList>
    </citation>
    <scope>NUCLEOTIDE SEQUENCE</scope>
</reference>
<name>A0A6J6TGG4_9ZZZZ</name>
<protein>
    <submittedName>
        <fullName evidence="2">Unannotated protein</fullName>
    </submittedName>
</protein>
<proteinExistence type="predicted"/>
<gene>
    <name evidence="2" type="ORF">UFOPK2827_00319</name>
</gene>
<feature type="region of interest" description="Disordered" evidence="1">
    <location>
        <begin position="116"/>
        <end position="141"/>
    </location>
</feature>
<evidence type="ECO:0000256" key="1">
    <source>
        <dbReference type="SAM" id="MobiDB-lite"/>
    </source>
</evidence>
<dbReference type="EMBL" id="CAEZZE010000034">
    <property type="protein sequence ID" value="CAB4746471.1"/>
    <property type="molecule type" value="Genomic_DNA"/>
</dbReference>
<feature type="compositionally biased region" description="Polar residues" evidence="1">
    <location>
        <begin position="129"/>
        <end position="141"/>
    </location>
</feature>
<sequence length="141" mass="15686">MFANILRRPRCGIPIQTSSRPRSAADETIASVSGITDSPPSSEKRFCPTNFVCKKDSNASALLSLRKMRSCSSRSIAGRPISICCCIHLRSSGFEMCMYSTPIERQYESRRIPRILRSGRKLLPPNPPVANSRSRSQRVSP</sequence>
<evidence type="ECO:0000313" key="2">
    <source>
        <dbReference type="EMBL" id="CAB4746471.1"/>
    </source>
</evidence>
<organism evidence="2">
    <name type="scientific">freshwater metagenome</name>
    <dbReference type="NCBI Taxonomy" id="449393"/>
    <lineage>
        <taxon>unclassified sequences</taxon>
        <taxon>metagenomes</taxon>
        <taxon>ecological metagenomes</taxon>
    </lineage>
</organism>
<accession>A0A6J6TGG4</accession>
<dbReference type="AlphaFoldDB" id="A0A6J6TGG4"/>